<organism evidence="2 3">
    <name type="scientific">Caenorhabditis tropicalis</name>
    <dbReference type="NCBI Taxonomy" id="1561998"/>
    <lineage>
        <taxon>Eukaryota</taxon>
        <taxon>Metazoa</taxon>
        <taxon>Ecdysozoa</taxon>
        <taxon>Nematoda</taxon>
        <taxon>Chromadorea</taxon>
        <taxon>Rhabditida</taxon>
        <taxon>Rhabditina</taxon>
        <taxon>Rhabditomorpha</taxon>
        <taxon>Rhabditoidea</taxon>
        <taxon>Rhabditidae</taxon>
        <taxon>Peloderinae</taxon>
        <taxon>Caenorhabditis</taxon>
    </lineage>
</organism>
<keyword evidence="2" id="KW-1185">Reference proteome</keyword>
<accession>A0A1I7V345</accession>
<sequence>MKSQQIAATDNHVTEMKLVTESKFRQLQHLEALLTAECSEIERIRNEQKIIGTGLTGNSTFHLNLENSGSKQRIGQEQDAFGSNNSNLSSHRRSENVRASLRKHYENLERYAGQKVATVAPHNN</sequence>
<dbReference type="AlphaFoldDB" id="A0A1I7V345"/>
<reference evidence="3" key="1">
    <citation type="submission" date="2016-11" db="UniProtKB">
        <authorList>
            <consortium name="WormBaseParasite"/>
        </authorList>
    </citation>
    <scope>IDENTIFICATION</scope>
</reference>
<proteinExistence type="predicted"/>
<dbReference type="eggNOG" id="ENOG502T6PQ">
    <property type="taxonomic scope" value="Eukaryota"/>
</dbReference>
<name>A0A1I7V345_9PELO</name>
<dbReference type="Proteomes" id="UP000095282">
    <property type="component" value="Unplaced"/>
</dbReference>
<evidence type="ECO:0000313" key="3">
    <source>
        <dbReference type="WBParaSite" id="Csp11.Scaffold630.g21910.t1"/>
    </source>
</evidence>
<evidence type="ECO:0000313" key="2">
    <source>
        <dbReference type="Proteomes" id="UP000095282"/>
    </source>
</evidence>
<dbReference type="WBParaSite" id="Csp11.Scaffold630.g21910.t1">
    <property type="protein sequence ID" value="Csp11.Scaffold630.g21910.t1"/>
    <property type="gene ID" value="Csp11.Scaffold630.g21910"/>
</dbReference>
<dbReference type="STRING" id="1561998.A0A1I7V345"/>
<evidence type="ECO:0000256" key="1">
    <source>
        <dbReference type="SAM" id="MobiDB-lite"/>
    </source>
</evidence>
<protein>
    <submittedName>
        <fullName evidence="3">CCDC92 domain-containing protein</fullName>
    </submittedName>
</protein>
<feature type="region of interest" description="Disordered" evidence="1">
    <location>
        <begin position="69"/>
        <end position="96"/>
    </location>
</feature>